<feature type="chain" id="PRO_5045789359" description="Bifunctional inhibitor/plant lipid transfer protein/seed storage helical domain-containing protein" evidence="3">
    <location>
        <begin position="26"/>
        <end position="196"/>
    </location>
</feature>
<feature type="compositionally biased region" description="Pro residues" evidence="2">
    <location>
        <begin position="28"/>
        <end position="107"/>
    </location>
</feature>
<comment type="similarity">
    <text evidence="1">Belongs to the plant LTP family. PEARLI1 subfamily.</text>
</comment>
<evidence type="ECO:0000256" key="1">
    <source>
        <dbReference type="ARBA" id="ARBA00008965"/>
    </source>
</evidence>
<dbReference type="InterPro" id="IPR036312">
    <property type="entry name" value="Bifun_inhib/LTP/seed_sf"/>
</dbReference>
<dbReference type="Gene3D" id="1.10.110.10">
    <property type="entry name" value="Plant lipid-transfer and hydrophobic proteins"/>
    <property type="match status" value="1"/>
</dbReference>
<dbReference type="PANTHER" id="PTHR31731">
    <property type="match status" value="1"/>
</dbReference>
<dbReference type="CDD" id="cd01958">
    <property type="entry name" value="HPS_like"/>
    <property type="match status" value="1"/>
</dbReference>
<evidence type="ECO:0000256" key="2">
    <source>
        <dbReference type="SAM" id="MobiDB-lite"/>
    </source>
</evidence>
<evidence type="ECO:0000259" key="4">
    <source>
        <dbReference type="SMART" id="SM00499"/>
    </source>
</evidence>
<feature type="signal peptide" evidence="3">
    <location>
        <begin position="1"/>
        <end position="25"/>
    </location>
</feature>
<evidence type="ECO:0000313" key="6">
    <source>
        <dbReference type="Proteomes" id="UP001174677"/>
    </source>
</evidence>
<gene>
    <name evidence="5" type="ORF">P3X46_029860</name>
</gene>
<comment type="caution">
    <text evidence="5">The sequence shown here is derived from an EMBL/GenBank/DDBJ whole genome shotgun (WGS) entry which is preliminary data.</text>
</comment>
<dbReference type="Pfam" id="PF14547">
    <property type="entry name" value="Hydrophob_seed"/>
    <property type="match status" value="1"/>
</dbReference>
<dbReference type="InterPro" id="IPR016140">
    <property type="entry name" value="Bifunc_inhib/LTP/seed_store"/>
</dbReference>
<dbReference type="SMART" id="SM00499">
    <property type="entry name" value="AAI"/>
    <property type="match status" value="1"/>
</dbReference>
<evidence type="ECO:0000313" key="5">
    <source>
        <dbReference type="EMBL" id="KAJ9147734.1"/>
    </source>
</evidence>
<feature type="domain" description="Bifunctional inhibitor/plant lipid transfer protein/seed storage helical" evidence="4">
    <location>
        <begin position="113"/>
        <end position="195"/>
    </location>
</feature>
<keyword evidence="6" id="KW-1185">Reference proteome</keyword>
<proteinExistence type="inferred from homology"/>
<dbReference type="PROSITE" id="PS51257">
    <property type="entry name" value="PROKAR_LIPOPROTEIN"/>
    <property type="match status" value="1"/>
</dbReference>
<evidence type="ECO:0000256" key="3">
    <source>
        <dbReference type="SAM" id="SignalP"/>
    </source>
</evidence>
<dbReference type="SUPFAM" id="SSF47699">
    <property type="entry name" value="Bifunctional inhibitor/lipid-transfer protein/seed storage 2S albumin"/>
    <property type="match status" value="1"/>
</dbReference>
<dbReference type="InterPro" id="IPR051636">
    <property type="entry name" value="Plant_LTP/defense-related"/>
</dbReference>
<dbReference type="Proteomes" id="UP001174677">
    <property type="component" value="Chromosome 16"/>
</dbReference>
<feature type="region of interest" description="Disordered" evidence="2">
    <location>
        <begin position="25"/>
        <end position="113"/>
    </location>
</feature>
<reference evidence="5" key="1">
    <citation type="journal article" date="2023" name="Plant Biotechnol. J.">
        <title>Chromosome-level wild Hevea brasiliensis genome provides new tools for genomic-assisted breeding and valuable loci to elevate rubber yield.</title>
        <authorList>
            <person name="Cheng H."/>
            <person name="Song X."/>
            <person name="Hu Y."/>
            <person name="Wu T."/>
            <person name="Yang Q."/>
            <person name="An Z."/>
            <person name="Feng S."/>
            <person name="Deng Z."/>
            <person name="Wu W."/>
            <person name="Zeng X."/>
            <person name="Tu M."/>
            <person name="Wang X."/>
            <person name="Huang H."/>
        </authorList>
    </citation>
    <scope>NUCLEOTIDE SEQUENCE</scope>
    <source>
        <strain evidence="5">MT/VB/25A 57/8</strain>
    </source>
</reference>
<dbReference type="EMBL" id="JARPOI010000016">
    <property type="protein sequence ID" value="KAJ9147734.1"/>
    <property type="molecule type" value="Genomic_DNA"/>
</dbReference>
<organism evidence="5 6">
    <name type="scientific">Hevea brasiliensis</name>
    <name type="common">Para rubber tree</name>
    <name type="synonym">Siphonia brasiliensis</name>
    <dbReference type="NCBI Taxonomy" id="3981"/>
    <lineage>
        <taxon>Eukaryota</taxon>
        <taxon>Viridiplantae</taxon>
        <taxon>Streptophyta</taxon>
        <taxon>Embryophyta</taxon>
        <taxon>Tracheophyta</taxon>
        <taxon>Spermatophyta</taxon>
        <taxon>Magnoliopsida</taxon>
        <taxon>eudicotyledons</taxon>
        <taxon>Gunneridae</taxon>
        <taxon>Pentapetalae</taxon>
        <taxon>rosids</taxon>
        <taxon>fabids</taxon>
        <taxon>Malpighiales</taxon>
        <taxon>Euphorbiaceae</taxon>
        <taxon>Crotonoideae</taxon>
        <taxon>Micrandreae</taxon>
        <taxon>Hevea</taxon>
    </lineage>
</organism>
<accession>A0ABQ9KUY5</accession>
<name>A0ABQ9KUY5_HEVBR</name>
<sequence>MASRTVAYTALLLSLNLLFFTLVSSSSCPPPSPKPKGPSPQPSNPSPKPKTPAPSNPSPKPKLPSPQPSNPSPKPKTPAPSNPSPKPKLPSPKPSNPSPKPSNPSPTPSNGACPRDTLKLGVCVDLLKGLLGITIGSPPTTPCCSLLTDLVDLEAAVCLCTTIKASVLGININLPIDLSLLLNSCGRKVPEGFKCA</sequence>
<protein>
    <recommendedName>
        <fullName evidence="4">Bifunctional inhibitor/plant lipid transfer protein/seed storage helical domain-containing protein</fullName>
    </recommendedName>
</protein>
<keyword evidence="3" id="KW-0732">Signal</keyword>
<dbReference type="InterPro" id="IPR027923">
    <property type="entry name" value="Hydrophob_seed_dom"/>
</dbReference>
<dbReference type="PRINTS" id="PR01217">
    <property type="entry name" value="PRICHEXTENSN"/>
</dbReference>